<evidence type="ECO:0000313" key="5">
    <source>
        <dbReference type="EMBL" id="RFU94267.1"/>
    </source>
</evidence>
<evidence type="ECO:0000259" key="4">
    <source>
        <dbReference type="Pfam" id="PF00456"/>
    </source>
</evidence>
<dbReference type="RefSeq" id="WP_117331021.1">
    <property type="nucleotide sequence ID" value="NZ_QUWK01000011.1"/>
</dbReference>
<dbReference type="InterPro" id="IPR029061">
    <property type="entry name" value="THDP-binding"/>
</dbReference>
<dbReference type="PANTHER" id="PTHR47514:SF1">
    <property type="entry name" value="TRANSKETOLASE N-TERMINAL SECTION-RELATED"/>
    <property type="match status" value="1"/>
</dbReference>
<dbReference type="EMBL" id="QUWK01000011">
    <property type="protein sequence ID" value="RFU94267.1"/>
    <property type="molecule type" value="Genomic_DNA"/>
</dbReference>
<comment type="cofactor">
    <cofactor evidence="1">
        <name>thiamine diphosphate</name>
        <dbReference type="ChEBI" id="CHEBI:58937"/>
    </cofactor>
</comment>
<reference evidence="5 6" key="2">
    <citation type="submission" date="2018-09" db="EMBL/GenBank/DDBJ databases">
        <title>Genome of Sphaerochaeta halotolerans strain 4-11.</title>
        <authorList>
            <person name="Nazina T.N."/>
            <person name="Sokolova D.S."/>
        </authorList>
    </citation>
    <scope>NUCLEOTIDE SEQUENCE [LARGE SCALE GENOMIC DNA]</scope>
    <source>
        <strain evidence="5 6">4-11</strain>
    </source>
</reference>
<name>A0A372MEQ8_9SPIR</name>
<gene>
    <name evidence="5" type="ORF">DYP60_10820</name>
</gene>
<comment type="similarity">
    <text evidence="2">Belongs to the transketolase family.</text>
</comment>
<dbReference type="Proteomes" id="UP000264002">
    <property type="component" value="Unassembled WGS sequence"/>
</dbReference>
<keyword evidence="3" id="KW-0786">Thiamine pyrophosphate</keyword>
<evidence type="ECO:0000256" key="1">
    <source>
        <dbReference type="ARBA" id="ARBA00001964"/>
    </source>
</evidence>
<comment type="caution">
    <text evidence="5">The sequence shown here is derived from an EMBL/GenBank/DDBJ whole genome shotgun (WGS) entry which is preliminary data.</text>
</comment>
<dbReference type="InterPro" id="IPR005474">
    <property type="entry name" value="Transketolase_N"/>
</dbReference>
<protein>
    <submittedName>
        <fullName evidence="5">Transketolase</fullName>
    </submittedName>
</protein>
<organism evidence="5 6">
    <name type="scientific">Sphaerochaeta halotolerans</name>
    <dbReference type="NCBI Taxonomy" id="2293840"/>
    <lineage>
        <taxon>Bacteria</taxon>
        <taxon>Pseudomonadati</taxon>
        <taxon>Spirochaetota</taxon>
        <taxon>Spirochaetia</taxon>
        <taxon>Spirochaetales</taxon>
        <taxon>Sphaerochaetaceae</taxon>
        <taxon>Sphaerochaeta</taxon>
    </lineage>
</organism>
<reference evidence="6" key="1">
    <citation type="submission" date="2018-08" db="EMBL/GenBank/DDBJ databases">
        <authorList>
            <person name="Grouzdev D.S."/>
            <person name="Krutkina M.S."/>
        </authorList>
    </citation>
    <scope>NUCLEOTIDE SEQUENCE [LARGE SCALE GENOMIC DNA]</scope>
    <source>
        <strain evidence="6">4-11</strain>
    </source>
</reference>
<dbReference type="PANTHER" id="PTHR47514">
    <property type="entry name" value="TRANSKETOLASE N-TERMINAL SECTION-RELATED"/>
    <property type="match status" value="1"/>
</dbReference>
<evidence type="ECO:0000256" key="3">
    <source>
        <dbReference type="ARBA" id="ARBA00023052"/>
    </source>
</evidence>
<dbReference type="AlphaFoldDB" id="A0A372MEQ8"/>
<dbReference type="Gene3D" id="3.40.50.970">
    <property type="match status" value="1"/>
</dbReference>
<accession>A0A372MEQ8</accession>
<feature type="domain" description="Transketolase N-terminal" evidence="4">
    <location>
        <begin position="25"/>
        <end position="278"/>
    </location>
</feature>
<proteinExistence type="inferred from homology"/>
<evidence type="ECO:0000256" key="2">
    <source>
        <dbReference type="ARBA" id="ARBA00007131"/>
    </source>
</evidence>
<sequence length="296" mass="32951">MNTTVEELLSQKERKFNAKELALLAAYFRSVMFDTLHTRGTGHWGGAASSAELTTCLYFNRLTIKSDDPQWEDRDRVVLSKGHASINLYTMLAHRGFFPIEELSTFRTLNTRLQGHPCMKTLPGVDMSTGALGHGLSIGLGMALAARQSGKQYWTYVISGEGCLNEGQSWEALMSAAKFKPGHFVLMIDYNKVQLDGTTDEIMPLEPLADKLKAFGWNVAEKAYDGNNTEEVLESFAWMDSDNQWPKAVIYNTVKGKGVSFTEGKNTWHGAVIDDDSYTKGMLELNADIEKKEASL</sequence>
<dbReference type="CDD" id="cd02012">
    <property type="entry name" value="TPP_TK"/>
    <property type="match status" value="1"/>
</dbReference>
<keyword evidence="6" id="KW-1185">Reference proteome</keyword>
<evidence type="ECO:0000313" key="6">
    <source>
        <dbReference type="Proteomes" id="UP000264002"/>
    </source>
</evidence>
<dbReference type="Pfam" id="PF00456">
    <property type="entry name" value="Transketolase_N"/>
    <property type="match status" value="1"/>
</dbReference>
<dbReference type="SUPFAM" id="SSF52518">
    <property type="entry name" value="Thiamin diphosphate-binding fold (THDP-binding)"/>
    <property type="match status" value="1"/>
</dbReference>